<dbReference type="InterPro" id="IPR009686">
    <property type="entry name" value="Senescence/spartin_C"/>
</dbReference>
<feature type="region of interest" description="Disordered" evidence="1">
    <location>
        <begin position="287"/>
        <end position="312"/>
    </location>
</feature>
<evidence type="ECO:0000259" key="2">
    <source>
        <dbReference type="Pfam" id="PF06911"/>
    </source>
</evidence>
<dbReference type="PANTHER" id="PTHR21068:SF43">
    <property type="entry name" value="SPARTIN"/>
    <property type="match status" value="1"/>
</dbReference>
<feature type="compositionally biased region" description="Basic and acidic residues" evidence="1">
    <location>
        <begin position="287"/>
        <end position="296"/>
    </location>
</feature>
<sequence length="554" mass="59155">MEWLKRHASMQSTRQSPFIIGSDKWMGNTTQQQQQQQQFDTTGAPAPSAAENSYVPPEFLSTLNPTPPANLNSTHVAPQIFRTYSQNSRNQATAAAAGTSSPYPTVTTQYTADSGLTRGGGDEYGQQPDLFNGGGAVVDNVEDDGAPSVEASQENLVRIPGVMVHLIDDESSPLLGSGDLSVVRIEQEGNGILALVKVGEGLEWPLTKDEPTVKLDPTHYFFTIRVPPLIDTEVDTEMNGAGRGASGAGDLMNYGVTIPAAADSQQLQVFNTLLERYSFFSSPTLVHGDKQKEDMQQHSGRRPSAARSQSANFGGMVVPPGVVAGNGQQLTEQNQSEFWTTMAPNVNDYSSTMAKGIATGSGHIIRGIFWIRDSTVARLESGSIFMKNRVKSNSKPAQISPGTLKSVKRARKMSMATSNLAQSVLNGVLTTSGFFTGAAFKSKAGKKFFKLLPGEVALVSMDAFGKVFDALEKAGRDIMFSTSVCTQDVVTHRYGPEAAVVTEQAMGTAGHVFATAWTVTKVRRVLNPSKFKASKTGLLKTAAKAAIGSGKGNT</sequence>
<accession>A0ABP1A5D9</accession>
<dbReference type="Proteomes" id="UP001497522">
    <property type="component" value="Chromosome 1"/>
</dbReference>
<gene>
    <name evidence="3" type="ORF">CSSPJE1EN2_LOCUS706</name>
</gene>
<evidence type="ECO:0000256" key="1">
    <source>
        <dbReference type="SAM" id="MobiDB-lite"/>
    </source>
</evidence>
<keyword evidence="4" id="KW-1185">Reference proteome</keyword>
<feature type="region of interest" description="Disordered" evidence="1">
    <location>
        <begin position="1"/>
        <end position="73"/>
    </location>
</feature>
<dbReference type="InterPro" id="IPR045036">
    <property type="entry name" value="Spartin-like"/>
</dbReference>
<feature type="compositionally biased region" description="Polar residues" evidence="1">
    <location>
        <begin position="61"/>
        <end position="73"/>
    </location>
</feature>
<proteinExistence type="predicted"/>
<feature type="domain" description="Senescence" evidence="2">
    <location>
        <begin position="355"/>
        <end position="524"/>
    </location>
</feature>
<evidence type="ECO:0000313" key="4">
    <source>
        <dbReference type="Proteomes" id="UP001497522"/>
    </source>
</evidence>
<dbReference type="Pfam" id="PF06911">
    <property type="entry name" value="Senescence"/>
    <property type="match status" value="1"/>
</dbReference>
<dbReference type="EMBL" id="OZ023702">
    <property type="protein sequence ID" value="CAK9857711.1"/>
    <property type="molecule type" value="Genomic_DNA"/>
</dbReference>
<evidence type="ECO:0000313" key="3">
    <source>
        <dbReference type="EMBL" id="CAK9857711.1"/>
    </source>
</evidence>
<name>A0ABP1A5D9_9BRYO</name>
<organism evidence="3 4">
    <name type="scientific">Sphagnum jensenii</name>
    <dbReference type="NCBI Taxonomy" id="128206"/>
    <lineage>
        <taxon>Eukaryota</taxon>
        <taxon>Viridiplantae</taxon>
        <taxon>Streptophyta</taxon>
        <taxon>Embryophyta</taxon>
        <taxon>Bryophyta</taxon>
        <taxon>Sphagnophytina</taxon>
        <taxon>Sphagnopsida</taxon>
        <taxon>Sphagnales</taxon>
        <taxon>Sphagnaceae</taxon>
        <taxon>Sphagnum</taxon>
    </lineage>
</organism>
<protein>
    <recommendedName>
        <fullName evidence="2">Senescence domain-containing protein</fullName>
    </recommendedName>
</protein>
<reference evidence="3 4" key="1">
    <citation type="submission" date="2024-03" db="EMBL/GenBank/DDBJ databases">
        <authorList>
            <consortium name="ELIXIR-Norway"/>
            <consortium name="Elixir Norway"/>
        </authorList>
    </citation>
    <scope>NUCLEOTIDE SEQUENCE [LARGE SCALE GENOMIC DNA]</scope>
</reference>
<dbReference type="PANTHER" id="PTHR21068">
    <property type="entry name" value="SPARTIN"/>
    <property type="match status" value="1"/>
</dbReference>